<feature type="non-terminal residue" evidence="8">
    <location>
        <position position="1"/>
    </location>
</feature>
<feature type="compositionally biased region" description="Polar residues" evidence="5">
    <location>
        <begin position="432"/>
        <end position="457"/>
    </location>
</feature>
<feature type="region of interest" description="Disordered" evidence="5">
    <location>
        <begin position="83"/>
        <end position="106"/>
    </location>
</feature>
<evidence type="ECO:0000256" key="4">
    <source>
        <dbReference type="ARBA" id="ARBA00023088"/>
    </source>
</evidence>
<evidence type="ECO:0000256" key="3">
    <source>
        <dbReference type="ARBA" id="ARBA00022729"/>
    </source>
</evidence>
<evidence type="ECO:0000313" key="9">
    <source>
        <dbReference type="Proteomes" id="UP000466388"/>
    </source>
</evidence>
<sequence>TVHFVDEAGETLAPDIEVTGVTNGTVDRTAVRNQIQQIINQQYNLVSDGTGTVFNNVDNDNQDFEVVFAKLANAQFTIVPKLPDGSPVPGHENGESKTGLPGETIHLTPIPGYTTTITDVDVPTDDPNVVVTYTADPQKATIHFVDQSGQTVATDLVIEGSSDLTLARTDVNAAIQAVLNKNYNLVSNPTATNNFDHDDNVDQNFTVVFSKLPDANFTVVPKTPDGSNVPGYPGGVSETGQPGDPISVPSVEGYTPTGTVPDVPTNGGSVVVTYKPDVQHGTVLFVDQDGKQLAIVQVTGVSDGSIDRSQGVHAEIQTLLNQGYNLTSDETATAKFDHIDGADQTFIITMTKLPPEVTNSGTGSNTGTGTITAPTEPDENSSNPKVTGKTNNHQGRTTTSKGDDEAKTLTHENGSTSASSARTTAEYSSASKTAATMANSPQNGTQSRHQSQLPQTNEKQTVFAQIGLGLMSLLTLFGLLGKRRKKEDDK</sequence>
<feature type="region of interest" description="Disordered" evidence="5">
    <location>
        <begin position="354"/>
        <end position="457"/>
    </location>
</feature>
<dbReference type="Pfam" id="PF17965">
    <property type="entry name" value="MucBP_2"/>
    <property type="match status" value="3"/>
</dbReference>
<feature type="compositionally biased region" description="Basic and acidic residues" evidence="5">
    <location>
        <begin position="401"/>
        <end position="410"/>
    </location>
</feature>
<feature type="compositionally biased region" description="Polar residues" evidence="5">
    <location>
        <begin position="380"/>
        <end position="400"/>
    </location>
</feature>
<keyword evidence="3" id="KW-0732">Signal</keyword>
<dbReference type="InterPro" id="IPR019931">
    <property type="entry name" value="LPXTG_anchor"/>
</dbReference>
<feature type="transmembrane region" description="Helical" evidence="6">
    <location>
        <begin position="462"/>
        <end position="480"/>
    </location>
</feature>
<protein>
    <submittedName>
        <fullName evidence="8">LPXTG cell wall anchor domain-containing protein</fullName>
    </submittedName>
</protein>
<keyword evidence="9" id="KW-1185">Reference proteome</keyword>
<dbReference type="AlphaFoldDB" id="A0A7X3C4E9"/>
<comment type="caution">
    <text evidence="8">The sequence shown here is derived from an EMBL/GenBank/DDBJ whole genome shotgun (WGS) entry which is preliminary data.</text>
</comment>
<keyword evidence="2" id="KW-0964">Secreted</keyword>
<feature type="compositionally biased region" description="Low complexity" evidence="5">
    <location>
        <begin position="415"/>
        <end position="431"/>
    </location>
</feature>
<evidence type="ECO:0000259" key="7">
    <source>
        <dbReference type="PROSITE" id="PS50847"/>
    </source>
</evidence>
<dbReference type="PROSITE" id="PS50847">
    <property type="entry name" value="GRAM_POS_ANCHORING"/>
    <property type="match status" value="1"/>
</dbReference>
<dbReference type="NCBIfam" id="TIGR01167">
    <property type="entry name" value="LPXTG_anchor"/>
    <property type="match status" value="1"/>
</dbReference>
<feature type="domain" description="Gram-positive cocci surface proteins LPxTG" evidence="7">
    <location>
        <begin position="453"/>
        <end position="490"/>
    </location>
</feature>
<name>A0A7X3C4E9_9LACO</name>
<keyword evidence="6" id="KW-1133">Transmembrane helix</keyword>
<accession>A0A7X3C4E9</accession>
<keyword evidence="6" id="KW-0472">Membrane</keyword>
<keyword evidence="6" id="KW-0812">Transmembrane</keyword>
<evidence type="ECO:0000256" key="1">
    <source>
        <dbReference type="ARBA" id="ARBA00022512"/>
    </source>
</evidence>
<keyword evidence="4" id="KW-0572">Peptidoglycan-anchor</keyword>
<dbReference type="RefSeq" id="WP_155432568.1">
    <property type="nucleotide sequence ID" value="NZ_WNJO01000025.1"/>
</dbReference>
<evidence type="ECO:0000256" key="5">
    <source>
        <dbReference type="SAM" id="MobiDB-lite"/>
    </source>
</evidence>
<organism evidence="8 9">
    <name type="scientific">Secundilactobacillus folii</name>
    <dbReference type="NCBI Taxonomy" id="2678357"/>
    <lineage>
        <taxon>Bacteria</taxon>
        <taxon>Bacillati</taxon>
        <taxon>Bacillota</taxon>
        <taxon>Bacilli</taxon>
        <taxon>Lactobacillales</taxon>
        <taxon>Lactobacillaceae</taxon>
        <taxon>Secundilactobacillus</taxon>
    </lineage>
</organism>
<evidence type="ECO:0000256" key="2">
    <source>
        <dbReference type="ARBA" id="ARBA00022525"/>
    </source>
</evidence>
<feature type="compositionally biased region" description="Low complexity" evidence="5">
    <location>
        <begin position="358"/>
        <end position="370"/>
    </location>
</feature>
<evidence type="ECO:0000313" key="8">
    <source>
        <dbReference type="EMBL" id="MTV83309.1"/>
    </source>
</evidence>
<dbReference type="InterPro" id="IPR041558">
    <property type="entry name" value="MucBP_2"/>
</dbReference>
<proteinExistence type="predicted"/>
<gene>
    <name evidence="8" type="ORF">GM612_11840</name>
</gene>
<dbReference type="Proteomes" id="UP000466388">
    <property type="component" value="Unassembled WGS sequence"/>
</dbReference>
<evidence type="ECO:0000256" key="6">
    <source>
        <dbReference type="SAM" id="Phobius"/>
    </source>
</evidence>
<keyword evidence="1" id="KW-0134">Cell wall</keyword>
<dbReference type="EMBL" id="WNJO01000025">
    <property type="protein sequence ID" value="MTV83309.1"/>
    <property type="molecule type" value="Genomic_DNA"/>
</dbReference>
<reference evidence="8 9" key="1">
    <citation type="submission" date="2019-11" db="EMBL/GenBank/DDBJ databases">
        <title>Lactobacillus sp. nov. CRM56-3, isolated from fermented tea leaves.</title>
        <authorList>
            <person name="Phuengjayaem S."/>
            <person name="Tanasupawat S."/>
        </authorList>
    </citation>
    <scope>NUCLEOTIDE SEQUENCE [LARGE SCALE GENOMIC DNA]</scope>
    <source>
        <strain evidence="8 9">CRM56-3</strain>
    </source>
</reference>
<dbReference type="Gene3D" id="3.10.20.470">
    <property type="match status" value="3"/>
</dbReference>